<dbReference type="InterPro" id="IPR003591">
    <property type="entry name" value="Leu-rich_rpt_typical-subtyp"/>
</dbReference>
<evidence type="ECO:0000313" key="5">
    <source>
        <dbReference type="EMBL" id="CAD7251721.1"/>
    </source>
</evidence>
<protein>
    <submittedName>
        <fullName evidence="5">Uncharacterized protein</fullName>
    </submittedName>
</protein>
<dbReference type="Pfam" id="PF00560">
    <property type="entry name" value="LRR_1"/>
    <property type="match status" value="2"/>
</dbReference>
<evidence type="ECO:0000256" key="2">
    <source>
        <dbReference type="ARBA" id="ARBA00022729"/>
    </source>
</evidence>
<evidence type="ECO:0000256" key="3">
    <source>
        <dbReference type="ARBA" id="ARBA00022737"/>
    </source>
</evidence>
<dbReference type="InterPro" id="IPR025875">
    <property type="entry name" value="Leu-rich_rpt_4"/>
</dbReference>
<dbReference type="OrthoDB" id="9229163at2759"/>
<keyword evidence="1" id="KW-0433">Leucine-rich repeat</keyword>
<dbReference type="InterPro" id="IPR032675">
    <property type="entry name" value="LRR_dom_sf"/>
</dbReference>
<evidence type="ECO:0000313" key="6">
    <source>
        <dbReference type="Proteomes" id="UP000677054"/>
    </source>
</evidence>
<dbReference type="EMBL" id="LR903282">
    <property type="protein sequence ID" value="CAD7251721.1"/>
    <property type="molecule type" value="Genomic_DNA"/>
</dbReference>
<dbReference type="GO" id="GO:0031012">
    <property type="term" value="C:extracellular matrix"/>
    <property type="evidence" value="ECO:0007669"/>
    <property type="project" value="TreeGrafter"/>
</dbReference>
<keyword evidence="2" id="KW-0732">Signal</keyword>
<dbReference type="PRINTS" id="PR00019">
    <property type="entry name" value="LEURICHRPT"/>
</dbReference>
<keyword evidence="6" id="KW-1185">Reference proteome</keyword>
<dbReference type="EMBL" id="CAJPEV010003765">
    <property type="protein sequence ID" value="CAG0900493.1"/>
    <property type="molecule type" value="Genomic_DNA"/>
</dbReference>
<proteinExistence type="predicted"/>
<gene>
    <name evidence="5" type="ORF">DSTB1V02_LOCUS11483</name>
</gene>
<dbReference type="SMART" id="SM00364">
    <property type="entry name" value="LRR_BAC"/>
    <property type="match status" value="7"/>
</dbReference>
<dbReference type="AlphaFoldDB" id="A0A7R9ACU1"/>
<name>A0A7R9ACU1_9CRUS</name>
<dbReference type="SUPFAM" id="SSF52058">
    <property type="entry name" value="L domain-like"/>
    <property type="match status" value="2"/>
</dbReference>
<sequence length="635" mass="71552">MWSRRRIGEQEQGERRSKERGAGARREEQLEWWGGDQVEISLAFSLFPLLSMVFGATEQACPTQEILPCVCSVNEYGNVTVDCSKARTSEEVSSALNNATWPSTQLWAFRMVAEGPILDGNFPSGIFRNLTFQSMDIRLCPRGLYFYHLDACITASSKKKMNTLAFFPLKSSLTSLTIFPGILEDFPSSFLHAFNRLEYLWLAGNSFTNVPALKIRSLEILKLSFNKIARVEEEGWETPNLKELDLSFNSLTSIPLLKIQSLEILKLPFNEITQVEKEGWDSPNLKELDLSFNSLTSVPALKMDSLEILTLWGNKIIRVEREGWETPNLKELGLISNSLTSIPALKIPSLEILTLEALKIPSLEILTLEGNKIIRVEEEGWETPNLKKLDLSHNLLTSVPVLKIHGLEILKLSFNNITRVKKTGWETPNLKELDLSHNSLIFLPALKMHSLEILTLERSKMTRVEEEGWETPNLKELDIGSNRFSKFPSAWIKGLQNLEDFYCRNCSLGPILAKGFLEFRSTSLRKMDLRENNITQLEPGAIIGLRPKTILDLSGNNITVFAEESFGPIMDVLSLGHGQFILGPNDPDGPGNPIQCDCDAAWFVASQEFLSRVRGSCINGTRFEDLDVHAMKSCR</sequence>
<feature type="region of interest" description="Disordered" evidence="4">
    <location>
        <begin position="1"/>
        <end position="26"/>
    </location>
</feature>
<dbReference type="Pfam" id="PF12799">
    <property type="entry name" value="LRR_4"/>
    <property type="match status" value="1"/>
</dbReference>
<dbReference type="InterPro" id="IPR001611">
    <property type="entry name" value="Leu-rich_rpt"/>
</dbReference>
<dbReference type="InterPro" id="IPR050328">
    <property type="entry name" value="Dev_Immune_Receptor"/>
</dbReference>
<organism evidence="5">
    <name type="scientific">Darwinula stevensoni</name>
    <dbReference type="NCBI Taxonomy" id="69355"/>
    <lineage>
        <taxon>Eukaryota</taxon>
        <taxon>Metazoa</taxon>
        <taxon>Ecdysozoa</taxon>
        <taxon>Arthropoda</taxon>
        <taxon>Crustacea</taxon>
        <taxon>Oligostraca</taxon>
        <taxon>Ostracoda</taxon>
        <taxon>Podocopa</taxon>
        <taxon>Podocopida</taxon>
        <taxon>Darwinulocopina</taxon>
        <taxon>Darwinuloidea</taxon>
        <taxon>Darwinulidae</taxon>
        <taxon>Darwinula</taxon>
    </lineage>
</organism>
<dbReference type="PANTHER" id="PTHR24373:SF370">
    <property type="entry name" value="FISH-LIPS, ISOFORM E"/>
    <property type="match status" value="1"/>
</dbReference>
<dbReference type="Pfam" id="PF13855">
    <property type="entry name" value="LRR_8"/>
    <property type="match status" value="2"/>
</dbReference>
<evidence type="ECO:0000256" key="1">
    <source>
        <dbReference type="ARBA" id="ARBA00022614"/>
    </source>
</evidence>
<dbReference type="Gene3D" id="3.80.10.10">
    <property type="entry name" value="Ribonuclease Inhibitor"/>
    <property type="match status" value="3"/>
</dbReference>
<evidence type="ECO:0000256" key="4">
    <source>
        <dbReference type="SAM" id="MobiDB-lite"/>
    </source>
</evidence>
<dbReference type="SMART" id="SM00369">
    <property type="entry name" value="LRR_TYP"/>
    <property type="match status" value="11"/>
</dbReference>
<dbReference type="PANTHER" id="PTHR24373">
    <property type="entry name" value="SLIT RELATED LEUCINE-RICH REPEAT NEURONAL PROTEIN"/>
    <property type="match status" value="1"/>
</dbReference>
<dbReference type="GO" id="GO:0005615">
    <property type="term" value="C:extracellular space"/>
    <property type="evidence" value="ECO:0007669"/>
    <property type="project" value="TreeGrafter"/>
</dbReference>
<dbReference type="PROSITE" id="PS51450">
    <property type="entry name" value="LRR"/>
    <property type="match status" value="4"/>
</dbReference>
<reference evidence="5" key="1">
    <citation type="submission" date="2020-11" db="EMBL/GenBank/DDBJ databases">
        <authorList>
            <person name="Tran Van P."/>
        </authorList>
    </citation>
    <scope>NUCLEOTIDE SEQUENCE</scope>
</reference>
<dbReference type="Proteomes" id="UP000677054">
    <property type="component" value="Unassembled WGS sequence"/>
</dbReference>
<keyword evidence="3" id="KW-0677">Repeat</keyword>
<accession>A0A7R9ACU1</accession>